<comment type="caution">
    <text evidence="1">The sequence shown here is derived from an EMBL/GenBank/DDBJ whole genome shotgun (WGS) entry which is preliminary data.</text>
</comment>
<dbReference type="Proteomes" id="UP000693946">
    <property type="component" value="Linkage Group LG18"/>
</dbReference>
<proteinExistence type="predicted"/>
<organism evidence="1 2">
    <name type="scientific">Solea senegalensis</name>
    <name type="common">Senegalese sole</name>
    <dbReference type="NCBI Taxonomy" id="28829"/>
    <lineage>
        <taxon>Eukaryota</taxon>
        <taxon>Metazoa</taxon>
        <taxon>Chordata</taxon>
        <taxon>Craniata</taxon>
        <taxon>Vertebrata</taxon>
        <taxon>Euteleostomi</taxon>
        <taxon>Actinopterygii</taxon>
        <taxon>Neopterygii</taxon>
        <taxon>Teleostei</taxon>
        <taxon>Neoteleostei</taxon>
        <taxon>Acanthomorphata</taxon>
        <taxon>Carangaria</taxon>
        <taxon>Pleuronectiformes</taxon>
        <taxon>Pleuronectoidei</taxon>
        <taxon>Soleidae</taxon>
        <taxon>Solea</taxon>
    </lineage>
</organism>
<protein>
    <submittedName>
        <fullName evidence="1">Uncharacterized protein</fullName>
    </submittedName>
</protein>
<evidence type="ECO:0000313" key="1">
    <source>
        <dbReference type="EMBL" id="KAG7507185.1"/>
    </source>
</evidence>
<dbReference type="AlphaFoldDB" id="A0AAV6RQU5"/>
<name>A0AAV6RQU5_SOLSE</name>
<evidence type="ECO:0000313" key="2">
    <source>
        <dbReference type="Proteomes" id="UP000693946"/>
    </source>
</evidence>
<reference evidence="1 2" key="1">
    <citation type="journal article" date="2021" name="Sci. Rep.">
        <title>Chromosome anchoring in Senegalese sole (Solea senegalensis) reveals sex-associated markers and genome rearrangements in flatfish.</title>
        <authorList>
            <person name="Guerrero-Cozar I."/>
            <person name="Gomez-Garrido J."/>
            <person name="Berbel C."/>
            <person name="Martinez-Blanch J.F."/>
            <person name="Alioto T."/>
            <person name="Claros M.G."/>
            <person name="Gagnaire P.A."/>
            <person name="Manchado M."/>
        </authorList>
    </citation>
    <scope>NUCLEOTIDE SEQUENCE [LARGE SCALE GENOMIC DNA]</scope>
    <source>
        <strain evidence="1">Sse05_10M</strain>
    </source>
</reference>
<accession>A0AAV6RQU5</accession>
<dbReference type="EMBL" id="JAGKHQ010000010">
    <property type="protein sequence ID" value="KAG7507185.1"/>
    <property type="molecule type" value="Genomic_DNA"/>
</dbReference>
<gene>
    <name evidence="1" type="ORF">JOB18_026265</name>
</gene>
<keyword evidence="2" id="KW-1185">Reference proteome</keyword>
<sequence>MYEPASRIDVGEALNSRFHQMQSEKYYRKALCPGRSLLAPPSEDECNPSGPRTPARDLVKKLIEPHPDIGALAHSLARSPDFPLTFVWLRKKRVPNVSRGHRSREPRSFPLTVKRCPRLPDAAHLRVLAQVDASEVTSVQTVPKPLDRSPAYSYSYVANLAYSNVMFC</sequence>